<evidence type="ECO:0000256" key="4">
    <source>
        <dbReference type="ARBA" id="ARBA00022723"/>
    </source>
</evidence>
<dbReference type="InterPro" id="IPR001128">
    <property type="entry name" value="Cyt_P450"/>
</dbReference>
<proteinExistence type="inferred from homology"/>
<evidence type="ECO:0000256" key="5">
    <source>
        <dbReference type="ARBA" id="ARBA00023002"/>
    </source>
</evidence>
<dbReference type="GO" id="GO:0016705">
    <property type="term" value="F:oxidoreductase activity, acting on paired donors, with incorporation or reduction of molecular oxygen"/>
    <property type="evidence" value="ECO:0007669"/>
    <property type="project" value="InterPro"/>
</dbReference>
<accession>A0A6A6RJ26</accession>
<dbReference type="InterPro" id="IPR017972">
    <property type="entry name" value="Cyt_P450_CS"/>
</dbReference>
<comment type="cofactor">
    <cofactor evidence="1 8">
        <name>heme</name>
        <dbReference type="ChEBI" id="CHEBI:30413"/>
    </cofactor>
</comment>
<evidence type="ECO:0000256" key="2">
    <source>
        <dbReference type="ARBA" id="ARBA00010617"/>
    </source>
</evidence>
<keyword evidence="3 8" id="KW-0349">Heme</keyword>
<evidence type="ECO:0000256" key="1">
    <source>
        <dbReference type="ARBA" id="ARBA00001971"/>
    </source>
</evidence>
<comment type="similarity">
    <text evidence="2 9">Belongs to the cytochrome P450 family.</text>
</comment>
<feature type="binding site" description="axial binding residue" evidence="8">
    <location>
        <position position="443"/>
    </location>
    <ligand>
        <name>heme</name>
        <dbReference type="ChEBI" id="CHEBI:30413"/>
    </ligand>
    <ligandPart>
        <name>Fe</name>
        <dbReference type="ChEBI" id="CHEBI:18248"/>
    </ligandPart>
</feature>
<evidence type="ECO:0000256" key="8">
    <source>
        <dbReference type="PIRSR" id="PIRSR602401-1"/>
    </source>
</evidence>
<dbReference type="CDD" id="cd11065">
    <property type="entry name" value="CYP64-like"/>
    <property type="match status" value="1"/>
</dbReference>
<keyword evidence="6 8" id="KW-0408">Iron</keyword>
<evidence type="ECO:0000313" key="10">
    <source>
        <dbReference type="EMBL" id="KAF2635053.1"/>
    </source>
</evidence>
<dbReference type="PROSITE" id="PS00086">
    <property type="entry name" value="CYTOCHROME_P450"/>
    <property type="match status" value="1"/>
</dbReference>
<keyword evidence="11" id="KW-1185">Reference proteome</keyword>
<reference evidence="10" key="1">
    <citation type="journal article" date="2020" name="Stud. Mycol.">
        <title>101 Dothideomycetes genomes: a test case for predicting lifestyles and emergence of pathogens.</title>
        <authorList>
            <person name="Haridas S."/>
            <person name="Albert R."/>
            <person name="Binder M."/>
            <person name="Bloem J."/>
            <person name="Labutti K."/>
            <person name="Salamov A."/>
            <person name="Andreopoulos B."/>
            <person name="Baker S."/>
            <person name="Barry K."/>
            <person name="Bills G."/>
            <person name="Bluhm B."/>
            <person name="Cannon C."/>
            <person name="Castanera R."/>
            <person name="Culley D."/>
            <person name="Daum C."/>
            <person name="Ezra D."/>
            <person name="Gonzalez J."/>
            <person name="Henrissat B."/>
            <person name="Kuo A."/>
            <person name="Liang C."/>
            <person name="Lipzen A."/>
            <person name="Lutzoni F."/>
            <person name="Magnuson J."/>
            <person name="Mondo S."/>
            <person name="Nolan M."/>
            <person name="Ohm R."/>
            <person name="Pangilinan J."/>
            <person name="Park H.-J."/>
            <person name="Ramirez L."/>
            <person name="Alfaro M."/>
            <person name="Sun H."/>
            <person name="Tritt A."/>
            <person name="Yoshinaga Y."/>
            <person name="Zwiers L.-H."/>
            <person name="Turgeon B."/>
            <person name="Goodwin S."/>
            <person name="Spatafora J."/>
            <person name="Crous P."/>
            <person name="Grigoriev I."/>
        </authorList>
    </citation>
    <scope>NUCLEOTIDE SEQUENCE</scope>
    <source>
        <strain evidence="10">CBS 473.64</strain>
    </source>
</reference>
<dbReference type="PRINTS" id="PR00385">
    <property type="entry name" value="P450"/>
</dbReference>
<dbReference type="PANTHER" id="PTHR46300">
    <property type="entry name" value="P450, PUTATIVE (EUROFUNG)-RELATED-RELATED"/>
    <property type="match status" value="1"/>
</dbReference>
<dbReference type="InterPro" id="IPR050364">
    <property type="entry name" value="Cytochrome_P450_fung"/>
</dbReference>
<protein>
    <submittedName>
        <fullName evidence="10">Cytochrome P450</fullName>
    </submittedName>
</protein>
<dbReference type="OrthoDB" id="2789670at2759"/>
<dbReference type="Gene3D" id="1.10.630.10">
    <property type="entry name" value="Cytochrome P450"/>
    <property type="match status" value="1"/>
</dbReference>
<evidence type="ECO:0000256" key="9">
    <source>
        <dbReference type="RuleBase" id="RU000461"/>
    </source>
</evidence>
<dbReference type="PRINTS" id="PR00463">
    <property type="entry name" value="EP450I"/>
</dbReference>
<gene>
    <name evidence="10" type="ORF">P280DRAFT_462472</name>
</gene>
<keyword evidence="5 9" id="KW-0560">Oxidoreductase</keyword>
<keyword evidence="4 8" id="KW-0479">Metal-binding</keyword>
<name>A0A6A6RJ26_9PLEO</name>
<dbReference type="InterPro" id="IPR002401">
    <property type="entry name" value="Cyt_P450_E_grp-I"/>
</dbReference>
<dbReference type="PANTHER" id="PTHR46300:SF7">
    <property type="entry name" value="P450, PUTATIVE (EUROFUNG)-RELATED"/>
    <property type="match status" value="1"/>
</dbReference>
<dbReference type="Proteomes" id="UP000799753">
    <property type="component" value="Unassembled WGS sequence"/>
</dbReference>
<dbReference type="InterPro" id="IPR036396">
    <property type="entry name" value="Cyt_P450_sf"/>
</dbReference>
<dbReference type="GO" id="GO:0004497">
    <property type="term" value="F:monooxygenase activity"/>
    <property type="evidence" value="ECO:0007669"/>
    <property type="project" value="UniProtKB-KW"/>
</dbReference>
<dbReference type="GO" id="GO:0005506">
    <property type="term" value="F:iron ion binding"/>
    <property type="evidence" value="ECO:0007669"/>
    <property type="project" value="InterPro"/>
</dbReference>
<keyword evidence="7 9" id="KW-0503">Monooxygenase</keyword>
<evidence type="ECO:0000313" key="11">
    <source>
        <dbReference type="Proteomes" id="UP000799753"/>
    </source>
</evidence>
<dbReference type="GO" id="GO:0020037">
    <property type="term" value="F:heme binding"/>
    <property type="evidence" value="ECO:0007669"/>
    <property type="project" value="InterPro"/>
</dbReference>
<dbReference type="Pfam" id="PF00067">
    <property type="entry name" value="p450"/>
    <property type="match status" value="1"/>
</dbReference>
<dbReference type="EMBL" id="MU006811">
    <property type="protein sequence ID" value="KAF2635053.1"/>
    <property type="molecule type" value="Genomic_DNA"/>
</dbReference>
<evidence type="ECO:0000256" key="7">
    <source>
        <dbReference type="ARBA" id="ARBA00023033"/>
    </source>
</evidence>
<dbReference type="AlphaFoldDB" id="A0A6A6RJ26"/>
<organism evidence="10 11">
    <name type="scientific">Massarina eburnea CBS 473.64</name>
    <dbReference type="NCBI Taxonomy" id="1395130"/>
    <lineage>
        <taxon>Eukaryota</taxon>
        <taxon>Fungi</taxon>
        <taxon>Dikarya</taxon>
        <taxon>Ascomycota</taxon>
        <taxon>Pezizomycotina</taxon>
        <taxon>Dothideomycetes</taxon>
        <taxon>Pleosporomycetidae</taxon>
        <taxon>Pleosporales</taxon>
        <taxon>Massarineae</taxon>
        <taxon>Massarinaceae</taxon>
        <taxon>Massarina</taxon>
    </lineage>
</organism>
<evidence type="ECO:0000256" key="6">
    <source>
        <dbReference type="ARBA" id="ARBA00023004"/>
    </source>
</evidence>
<evidence type="ECO:0000256" key="3">
    <source>
        <dbReference type="ARBA" id="ARBA00022617"/>
    </source>
</evidence>
<dbReference type="SUPFAM" id="SSF48264">
    <property type="entry name" value="Cytochrome P450"/>
    <property type="match status" value="1"/>
</dbReference>
<sequence>MAFSSPDIIVIFIAITILYTIYRHRNAKNALSLPPGPKGVTLLGNVNDMHKPGMLECHHWLQHKDLYGPISSVTVLGQTIVIVNDPAIAIELMRDRSAIHSSRPSQVFSCEMVGWRNATAMRPYTDTWKVHRKNITKIASTNVSISVFDRVQEAESAHFLLNVLDSPDDLFDHLRKEAGSVILRITYGYTAIAHGNDPLVDLAGKTMEQFADATVTGKWFVDILPCLRYLPEWLPGMQFKKTARLMATQLAQCADQPYGFVKQQMKDKRNKTSFLSQCIADIGNTPEKEFVHKWTALSLYTGGADTTVSSLMTFFLAMTVFPEIQKKAQEELDRVIGSGRLPVSKDRANLPYIEAIMKETHRWHPVAPMGIPHCSIAEDTCRGYRIPKGAIILPNIWHFTHDPAVYPEPMTFRPERFLDCNLSAHSVEPDPRNFVFGYGRRICPGRYIADNAMFITIAQSLAVFDIRKAVDQNGVQVDPVIQFEPGVISHPVPYRCDIKPRSKMHEELIKASEKEYPWEESDAEVLENVKC</sequence>